<feature type="binding site" evidence="12">
    <location>
        <position position="645"/>
    </location>
    <ligand>
        <name>Zn(2+)</name>
        <dbReference type="ChEBI" id="CHEBI:29105"/>
        <label>2</label>
    </ligand>
</feature>
<dbReference type="EMBL" id="JAFLCK010000006">
    <property type="protein sequence ID" value="MBN8659975.1"/>
    <property type="molecule type" value="Genomic_DNA"/>
</dbReference>
<dbReference type="NCBIfam" id="TIGR00595">
    <property type="entry name" value="priA"/>
    <property type="match status" value="1"/>
</dbReference>
<feature type="binding site" evidence="12">
    <location>
        <position position="600"/>
    </location>
    <ligand>
        <name>Zn(2+)</name>
        <dbReference type="ChEBI" id="CHEBI:29105"/>
        <label>1</label>
    </ligand>
</feature>
<name>A0A8J7TLM8_9BACT</name>
<keyword evidence="4 12" id="KW-0547">Nucleotide-binding</keyword>
<comment type="catalytic activity">
    <reaction evidence="11 12">
        <text>ATP + H2O = ADP + phosphate + H(+)</text>
        <dbReference type="Rhea" id="RHEA:13065"/>
        <dbReference type="ChEBI" id="CHEBI:15377"/>
        <dbReference type="ChEBI" id="CHEBI:15378"/>
        <dbReference type="ChEBI" id="CHEBI:30616"/>
        <dbReference type="ChEBI" id="CHEBI:43474"/>
        <dbReference type="ChEBI" id="CHEBI:456216"/>
        <dbReference type="EC" id="5.6.2.4"/>
    </reaction>
</comment>
<evidence type="ECO:0000259" key="15">
    <source>
        <dbReference type="PROSITE" id="PS51194"/>
    </source>
</evidence>
<feature type="binding site" evidence="12">
    <location>
        <position position="655"/>
    </location>
    <ligand>
        <name>Zn(2+)</name>
        <dbReference type="ChEBI" id="CHEBI:29105"/>
        <label>1</label>
    </ligand>
</feature>
<evidence type="ECO:0000256" key="7">
    <source>
        <dbReference type="ARBA" id="ARBA00022833"/>
    </source>
</evidence>
<feature type="compositionally biased region" description="Low complexity" evidence="13">
    <location>
        <begin position="253"/>
        <end position="272"/>
    </location>
</feature>
<comment type="caution">
    <text evidence="16">The sequence shown here is derived from an EMBL/GenBank/DDBJ whole genome shotgun (WGS) entry which is preliminary data.</text>
</comment>
<reference evidence="16" key="1">
    <citation type="submission" date="2021-02" db="EMBL/GenBank/DDBJ databases">
        <title>Genome-Resolved Metagenomics of a Microbial Community Performing Photosynthetic Biological Nutrient Removal.</title>
        <authorList>
            <person name="Mcdaniel E.A."/>
        </authorList>
    </citation>
    <scope>NUCLEOTIDE SEQUENCE</scope>
    <source>
        <strain evidence="16">UWPOB_OBS1</strain>
    </source>
</reference>
<evidence type="ECO:0000256" key="9">
    <source>
        <dbReference type="ARBA" id="ARBA00023125"/>
    </source>
</evidence>
<comment type="subunit">
    <text evidence="12">Component of the replication restart primosome.</text>
</comment>
<dbReference type="CDD" id="cd17929">
    <property type="entry name" value="DEXHc_priA"/>
    <property type="match status" value="1"/>
</dbReference>
<dbReference type="Pfam" id="PF18074">
    <property type="entry name" value="PriA_C"/>
    <property type="match status" value="1"/>
</dbReference>
<evidence type="ECO:0000256" key="4">
    <source>
        <dbReference type="ARBA" id="ARBA00022741"/>
    </source>
</evidence>
<dbReference type="Gene3D" id="3.40.1440.60">
    <property type="entry name" value="PriA, 3(prime) DNA-binding domain"/>
    <property type="match status" value="1"/>
</dbReference>
<dbReference type="HAMAP" id="MF_00983">
    <property type="entry name" value="PriA"/>
    <property type="match status" value="1"/>
</dbReference>
<evidence type="ECO:0000256" key="1">
    <source>
        <dbReference type="ARBA" id="ARBA00022515"/>
    </source>
</evidence>
<dbReference type="Gene3D" id="3.40.50.300">
    <property type="entry name" value="P-loop containing nucleotide triphosphate hydrolases"/>
    <property type="match status" value="2"/>
</dbReference>
<dbReference type="Pfam" id="PF00270">
    <property type="entry name" value="DEAD"/>
    <property type="match status" value="1"/>
</dbReference>
<proteinExistence type="inferred from homology"/>
<dbReference type="Proteomes" id="UP000664277">
    <property type="component" value="Unassembled WGS sequence"/>
</dbReference>
<dbReference type="FunFam" id="3.40.50.300:FF:000489">
    <property type="entry name" value="Primosome assembly protein PriA"/>
    <property type="match status" value="1"/>
</dbReference>
<dbReference type="InterPro" id="IPR005259">
    <property type="entry name" value="PriA"/>
</dbReference>
<evidence type="ECO:0000256" key="3">
    <source>
        <dbReference type="ARBA" id="ARBA00022723"/>
    </source>
</evidence>
<dbReference type="SMART" id="SM00487">
    <property type="entry name" value="DEXDc"/>
    <property type="match status" value="1"/>
</dbReference>
<gene>
    <name evidence="12 16" type="primary">priA</name>
    <name evidence="16" type="ORF">J0M35_06400</name>
</gene>
<evidence type="ECO:0000256" key="10">
    <source>
        <dbReference type="ARBA" id="ARBA00023235"/>
    </source>
</evidence>
<keyword evidence="8 12" id="KW-0067">ATP-binding</keyword>
<dbReference type="GO" id="GO:0005524">
    <property type="term" value="F:ATP binding"/>
    <property type="evidence" value="ECO:0007669"/>
    <property type="project" value="UniProtKB-UniRule"/>
</dbReference>
<feature type="binding site" evidence="12">
    <location>
        <position position="609"/>
    </location>
    <ligand>
        <name>Zn(2+)</name>
        <dbReference type="ChEBI" id="CHEBI:29105"/>
        <label>2</label>
    </ligand>
</feature>
<keyword evidence="10 12" id="KW-0413">Isomerase</keyword>
<evidence type="ECO:0000256" key="2">
    <source>
        <dbReference type="ARBA" id="ARBA00022705"/>
    </source>
</evidence>
<dbReference type="InterPro" id="IPR001650">
    <property type="entry name" value="Helicase_C-like"/>
</dbReference>
<dbReference type="PROSITE" id="PS51192">
    <property type="entry name" value="HELICASE_ATP_BIND_1"/>
    <property type="match status" value="1"/>
</dbReference>
<dbReference type="GO" id="GO:0016787">
    <property type="term" value="F:hydrolase activity"/>
    <property type="evidence" value="ECO:0007669"/>
    <property type="project" value="UniProtKB-KW"/>
</dbReference>
<dbReference type="GO" id="GO:0006270">
    <property type="term" value="P:DNA replication initiation"/>
    <property type="evidence" value="ECO:0007669"/>
    <property type="project" value="TreeGrafter"/>
</dbReference>
<keyword evidence="1 12" id="KW-0639">Primosome</keyword>
<comment type="catalytic activity">
    <reaction evidence="12">
        <text>Couples ATP hydrolysis with the unwinding of duplex DNA by translocating in the 3'-5' direction.</text>
        <dbReference type="EC" id="5.6.2.4"/>
    </reaction>
</comment>
<dbReference type="GO" id="GO:0006269">
    <property type="term" value="P:DNA replication, synthesis of primer"/>
    <property type="evidence" value="ECO:0007669"/>
    <property type="project" value="UniProtKB-KW"/>
</dbReference>
<evidence type="ECO:0000313" key="17">
    <source>
        <dbReference type="Proteomes" id="UP000664277"/>
    </source>
</evidence>
<dbReference type="SUPFAM" id="SSF52540">
    <property type="entry name" value="P-loop containing nucleoside triphosphate hydrolases"/>
    <property type="match status" value="1"/>
</dbReference>
<evidence type="ECO:0000259" key="14">
    <source>
        <dbReference type="PROSITE" id="PS51192"/>
    </source>
</evidence>
<comment type="similarity">
    <text evidence="12">Belongs to the helicase family. PriA subfamily.</text>
</comment>
<feature type="binding site" evidence="12">
    <location>
        <position position="642"/>
    </location>
    <ligand>
        <name>Zn(2+)</name>
        <dbReference type="ChEBI" id="CHEBI:29105"/>
        <label>2</label>
    </ligand>
</feature>
<feature type="domain" description="Helicase C-terminal" evidence="15">
    <location>
        <begin position="650"/>
        <end position="850"/>
    </location>
</feature>
<comment type="function">
    <text evidence="12">Initiates the restart of stalled replication forks, which reloads the replicative helicase on sites other than the origin of replication. Recognizes and binds to abandoned replication forks and remodels them to uncover a helicase loading site. Promotes assembly of the primosome at these replication forks.</text>
</comment>
<comment type="cofactor">
    <cofactor evidence="12">
        <name>Zn(2+)</name>
        <dbReference type="ChEBI" id="CHEBI:29105"/>
    </cofactor>
    <text evidence="12">Binds 2 zinc ions per subunit.</text>
</comment>
<keyword evidence="7 12" id="KW-0862">Zinc</keyword>
<keyword evidence="2 12" id="KW-0235">DNA replication</keyword>
<dbReference type="PANTHER" id="PTHR30580:SF0">
    <property type="entry name" value="PRIMOSOMAL PROTEIN N"/>
    <property type="match status" value="1"/>
</dbReference>
<dbReference type="GO" id="GO:0043138">
    <property type="term" value="F:3'-5' DNA helicase activity"/>
    <property type="evidence" value="ECO:0007669"/>
    <property type="project" value="UniProtKB-EC"/>
</dbReference>
<evidence type="ECO:0000256" key="12">
    <source>
        <dbReference type="HAMAP-Rule" id="MF_00983"/>
    </source>
</evidence>
<feature type="binding site" evidence="12">
    <location>
        <position position="606"/>
    </location>
    <ligand>
        <name>Zn(2+)</name>
        <dbReference type="ChEBI" id="CHEBI:29105"/>
        <label>2</label>
    </ligand>
</feature>
<evidence type="ECO:0000313" key="16">
    <source>
        <dbReference type="EMBL" id="MBN8659975.1"/>
    </source>
</evidence>
<organism evidence="16 17">
    <name type="scientific">Candidatus Obscuribacter phosphatis</name>
    <dbReference type="NCBI Taxonomy" id="1906157"/>
    <lineage>
        <taxon>Bacteria</taxon>
        <taxon>Bacillati</taxon>
        <taxon>Candidatus Melainabacteria</taxon>
        <taxon>Candidatus Obscuribacterales</taxon>
        <taxon>Candidatus Obscuribacteraceae</taxon>
        <taxon>Candidatus Obscuribacter</taxon>
    </lineage>
</organism>
<accession>A0A8J7TLM8</accession>
<dbReference type="InterPro" id="IPR014001">
    <property type="entry name" value="Helicase_ATP-bd"/>
</dbReference>
<protein>
    <recommendedName>
        <fullName evidence="12">Replication restart protein PriA</fullName>
    </recommendedName>
    <alternativeName>
        <fullName evidence="12">ATP-dependent DNA helicase PriA</fullName>
        <ecNumber evidence="12">5.6.2.4</ecNumber>
    </alternativeName>
    <alternativeName>
        <fullName evidence="12">DNA 3'-5' helicase PriA</fullName>
    </alternativeName>
</protein>
<dbReference type="Pfam" id="PF17764">
    <property type="entry name" value="PriA_3primeBD"/>
    <property type="match status" value="1"/>
</dbReference>
<feature type="domain" description="Helicase ATP-binding" evidence="14">
    <location>
        <begin position="367"/>
        <end position="534"/>
    </location>
</feature>
<evidence type="ECO:0000256" key="6">
    <source>
        <dbReference type="ARBA" id="ARBA00022806"/>
    </source>
</evidence>
<dbReference type="InterPro" id="IPR041222">
    <property type="entry name" value="PriA_3primeBD"/>
</dbReference>
<dbReference type="InterPro" id="IPR042115">
    <property type="entry name" value="PriA_3primeBD_sf"/>
</dbReference>
<dbReference type="GO" id="GO:1990077">
    <property type="term" value="C:primosome complex"/>
    <property type="evidence" value="ECO:0007669"/>
    <property type="project" value="UniProtKB-UniRule"/>
</dbReference>
<dbReference type="GO" id="GO:0008270">
    <property type="term" value="F:zinc ion binding"/>
    <property type="evidence" value="ECO:0007669"/>
    <property type="project" value="UniProtKB-UniRule"/>
</dbReference>
<dbReference type="InterPro" id="IPR041236">
    <property type="entry name" value="PriA_C"/>
</dbReference>
<feature type="binding site" evidence="12">
    <location>
        <position position="658"/>
    </location>
    <ligand>
        <name>Zn(2+)</name>
        <dbReference type="ChEBI" id="CHEBI:29105"/>
        <label>1</label>
    </ligand>
</feature>
<dbReference type="GO" id="GO:0006310">
    <property type="term" value="P:DNA recombination"/>
    <property type="evidence" value="ECO:0007669"/>
    <property type="project" value="InterPro"/>
</dbReference>
<dbReference type="SMART" id="SM00490">
    <property type="entry name" value="HELICc"/>
    <property type="match status" value="1"/>
</dbReference>
<keyword evidence="6 12" id="KW-0347">Helicase</keyword>
<dbReference type="GO" id="GO:0006302">
    <property type="term" value="P:double-strand break repair"/>
    <property type="evidence" value="ECO:0007669"/>
    <property type="project" value="InterPro"/>
</dbReference>
<keyword evidence="5 12" id="KW-0378">Hydrolase</keyword>
<dbReference type="Pfam" id="PF00271">
    <property type="entry name" value="Helicase_C"/>
    <property type="match status" value="1"/>
</dbReference>
<dbReference type="GO" id="GO:0003677">
    <property type="term" value="F:DNA binding"/>
    <property type="evidence" value="ECO:0007669"/>
    <property type="project" value="UniProtKB-UniRule"/>
</dbReference>
<dbReference type="EC" id="5.6.2.4" evidence="12"/>
<dbReference type="InterPro" id="IPR011545">
    <property type="entry name" value="DEAD/DEAH_box_helicase_dom"/>
</dbReference>
<evidence type="ECO:0000256" key="11">
    <source>
        <dbReference type="ARBA" id="ARBA00048988"/>
    </source>
</evidence>
<sequence length="912" mass="100911">MVETELGLQSVNPQTRLYSQILLDIQVQDLKDRLFTYRVPESLHDEVFVGAQVLVPFGSQMVAGYVISLLTDFDEERESFKVKEILEVVDPLPLFDESYIDFLAFIAAKYCASMQDVVSAAVPSCLVSKVKRHVRLVDRTVSGAEILLSPAAYLVFTLLQGSAKGILSLSALRRRFESEGKRRKPKLTVQDFLQSMRHLSRLGYITIDEVEESGSSMKTELWLRASGLPPRTAKQKQVLAAFKEKESPGLAENPDANPDLNPDANPDLNPDASPAPSPAPSPDSDIDVALSLANLMQKSGVSRATIDKMVKEGMLESFEKEVVRDALGRLPGALVDNYSALPELTEEQKAVYGILLPALEECFSLKDQSQQFYEPWLLHGVTGSGKTEIYLRLIARCLELGRTALFLVPEIALTPQLSGRLKARFGALVAVWHSGISAGERYDAWRRLRSGEVRVLLGARSAILANIPDLGLIVLDEEHDGSYKQSTPAPRYNARDLAVEKARRCGALVLFGSATPDLASFERARQKDRILSMKNRVHQPVMPRVEIVDMRQGKGAMLAGSEIFSRRLADALKDRLEKGEQSVLLINRRGYASHIFCQACGTPQTCKNCSVSLVLHSNLRHKVNLEEAADQSLFSAGGYLACHHCGFRQPLKEECSSCQGPFLKIAGVGTQKVEKEVSKFLPAARIVRLDSDVVRRKGAFEEVLAKFTEGEADILIGTQMVAKGLDIAKVTLVGVLLADSAFNLPDYRSSERGFQLLTQVAGRAGRGETPGSVILQTYTPELPVLNLASRHDYAGFFAPEIESRRYLDYPPFARLTRVLLSGEDEMLVQSVSEIVAEEISYLMEDEADEDELKILGPAPCLIERIKGRYRYHLIIKNKGGERLQRLLVDYLRGRRFGPAVSLAVDVDAIDLI</sequence>
<dbReference type="PROSITE" id="PS51194">
    <property type="entry name" value="HELICASE_CTER"/>
    <property type="match status" value="1"/>
</dbReference>
<keyword evidence="3 12" id="KW-0479">Metal-binding</keyword>
<feature type="binding site" evidence="12">
    <location>
        <position position="597"/>
    </location>
    <ligand>
        <name>Zn(2+)</name>
        <dbReference type="ChEBI" id="CHEBI:29105"/>
        <label>1</label>
    </ligand>
</feature>
<evidence type="ECO:0000256" key="8">
    <source>
        <dbReference type="ARBA" id="ARBA00022840"/>
    </source>
</evidence>
<dbReference type="AlphaFoldDB" id="A0A8J7TLM8"/>
<dbReference type="CDD" id="cd18804">
    <property type="entry name" value="SF2_C_priA"/>
    <property type="match status" value="1"/>
</dbReference>
<dbReference type="PANTHER" id="PTHR30580">
    <property type="entry name" value="PRIMOSOMAL PROTEIN N"/>
    <property type="match status" value="1"/>
</dbReference>
<feature type="region of interest" description="Disordered" evidence="13">
    <location>
        <begin position="246"/>
        <end position="286"/>
    </location>
</feature>
<keyword evidence="9 12" id="KW-0238">DNA-binding</keyword>
<dbReference type="InterPro" id="IPR027417">
    <property type="entry name" value="P-loop_NTPase"/>
</dbReference>
<evidence type="ECO:0000256" key="5">
    <source>
        <dbReference type="ARBA" id="ARBA00022801"/>
    </source>
</evidence>
<evidence type="ECO:0000256" key="13">
    <source>
        <dbReference type="SAM" id="MobiDB-lite"/>
    </source>
</evidence>